<dbReference type="Proteomes" id="UP000192907">
    <property type="component" value="Unassembled WGS sequence"/>
</dbReference>
<protein>
    <recommendedName>
        <fullName evidence="6 7">Large ribosomal subunit protein uL22</fullName>
    </recommendedName>
</protein>
<dbReference type="GO" id="GO:0003735">
    <property type="term" value="F:structural constituent of ribosome"/>
    <property type="evidence" value="ECO:0007669"/>
    <property type="project" value="InterPro"/>
</dbReference>
<dbReference type="AlphaFoldDB" id="A0A1Y6B7X1"/>
<dbReference type="InterPro" id="IPR001063">
    <property type="entry name" value="Ribosomal_uL22"/>
</dbReference>
<evidence type="ECO:0000313" key="12">
    <source>
        <dbReference type="Proteomes" id="UP000192907"/>
    </source>
</evidence>
<organism evidence="11 12">
    <name type="scientific">Pseudobacteriovorax antillogorgiicola</name>
    <dbReference type="NCBI Taxonomy" id="1513793"/>
    <lineage>
        <taxon>Bacteria</taxon>
        <taxon>Pseudomonadati</taxon>
        <taxon>Bdellovibrionota</taxon>
        <taxon>Oligoflexia</taxon>
        <taxon>Oligoflexales</taxon>
        <taxon>Pseudobacteriovoracaceae</taxon>
        <taxon>Pseudobacteriovorax</taxon>
    </lineage>
</organism>
<dbReference type="InterPro" id="IPR018260">
    <property type="entry name" value="Ribosomal_uL22_CS"/>
</dbReference>
<dbReference type="PANTHER" id="PTHR13501:SF8">
    <property type="entry name" value="LARGE RIBOSOMAL SUBUNIT PROTEIN UL22M"/>
    <property type="match status" value="1"/>
</dbReference>
<dbReference type="InterPro" id="IPR047867">
    <property type="entry name" value="Ribosomal_uL22_bac/org-type"/>
</dbReference>
<dbReference type="OrthoDB" id="5296107at2"/>
<name>A0A1Y6B7X1_9BACT</name>
<proteinExistence type="inferred from homology"/>
<dbReference type="EMBL" id="FWZT01000001">
    <property type="protein sequence ID" value="SME88952.1"/>
    <property type="molecule type" value="Genomic_DNA"/>
</dbReference>
<gene>
    <name evidence="7" type="primary">rplV</name>
    <name evidence="11" type="ORF">SAMN06296036_101209</name>
</gene>
<evidence type="ECO:0000256" key="9">
    <source>
        <dbReference type="RuleBase" id="RU004006"/>
    </source>
</evidence>
<dbReference type="Gene3D" id="3.90.470.10">
    <property type="entry name" value="Ribosomal protein L22/L17"/>
    <property type="match status" value="1"/>
</dbReference>
<keyword evidence="3 7" id="KW-0694">RNA-binding</keyword>
<dbReference type="PANTHER" id="PTHR13501">
    <property type="entry name" value="CHLOROPLAST 50S RIBOSOMAL PROTEIN L22-RELATED"/>
    <property type="match status" value="1"/>
</dbReference>
<dbReference type="RefSeq" id="WP_132314662.1">
    <property type="nucleotide sequence ID" value="NZ_FWZT01000001.1"/>
</dbReference>
<dbReference type="CDD" id="cd00336">
    <property type="entry name" value="Ribosomal_L22"/>
    <property type="match status" value="1"/>
</dbReference>
<keyword evidence="4 7" id="KW-0689">Ribosomal protein</keyword>
<evidence type="ECO:0000256" key="3">
    <source>
        <dbReference type="ARBA" id="ARBA00022884"/>
    </source>
</evidence>
<accession>A0A1Y6B7X1</accession>
<dbReference type="STRING" id="1513793.SAMN06296036_101209"/>
<evidence type="ECO:0000256" key="7">
    <source>
        <dbReference type="HAMAP-Rule" id="MF_01331"/>
    </source>
</evidence>
<dbReference type="NCBIfam" id="TIGR01044">
    <property type="entry name" value="rplV_bact"/>
    <property type="match status" value="1"/>
</dbReference>
<sequence length="112" mass="12313">MEQQFKAILKNTRISARKARLVVDMVRGKPVSVALDTLKLTNRKAAPLVSKLIQSAMANATSSATVDVDRLVVSEVFVDEGATLKRYLPRAQGRATPIRKRSSHITVKLAEL</sequence>
<keyword evidence="12" id="KW-1185">Reference proteome</keyword>
<dbReference type="GO" id="GO:0019843">
    <property type="term" value="F:rRNA binding"/>
    <property type="evidence" value="ECO:0007669"/>
    <property type="project" value="UniProtKB-UniRule"/>
</dbReference>
<evidence type="ECO:0000256" key="8">
    <source>
        <dbReference type="RuleBase" id="RU004005"/>
    </source>
</evidence>
<reference evidence="12" key="1">
    <citation type="submission" date="2017-04" db="EMBL/GenBank/DDBJ databases">
        <authorList>
            <person name="Varghese N."/>
            <person name="Submissions S."/>
        </authorList>
    </citation>
    <scope>NUCLEOTIDE SEQUENCE [LARGE SCALE GENOMIC DNA]</scope>
    <source>
        <strain evidence="12">RKEM611</strain>
    </source>
</reference>
<dbReference type="HAMAP" id="MF_01331_B">
    <property type="entry name" value="Ribosomal_uL22_B"/>
    <property type="match status" value="1"/>
</dbReference>
<keyword evidence="2 7" id="KW-0699">rRNA-binding</keyword>
<comment type="function">
    <text evidence="7">The globular domain of the protein is located near the polypeptide exit tunnel on the outside of the subunit, while an extended beta-hairpin is found that lines the wall of the exit tunnel in the center of the 70S ribosome.</text>
</comment>
<evidence type="ECO:0000256" key="5">
    <source>
        <dbReference type="ARBA" id="ARBA00023274"/>
    </source>
</evidence>
<dbReference type="InterPro" id="IPR005727">
    <property type="entry name" value="Ribosomal_uL22_bac/chlpt-type"/>
</dbReference>
<dbReference type="GO" id="GO:0022625">
    <property type="term" value="C:cytosolic large ribosomal subunit"/>
    <property type="evidence" value="ECO:0007669"/>
    <property type="project" value="TreeGrafter"/>
</dbReference>
<evidence type="ECO:0000256" key="4">
    <source>
        <dbReference type="ARBA" id="ARBA00022980"/>
    </source>
</evidence>
<keyword evidence="5 7" id="KW-0687">Ribonucleoprotein</keyword>
<dbReference type="GO" id="GO:0006412">
    <property type="term" value="P:translation"/>
    <property type="evidence" value="ECO:0007669"/>
    <property type="project" value="UniProtKB-UniRule"/>
</dbReference>
<dbReference type="PROSITE" id="PS00464">
    <property type="entry name" value="RIBOSOMAL_L22"/>
    <property type="match status" value="1"/>
</dbReference>
<comment type="subunit">
    <text evidence="7 9">Part of the 50S ribosomal subunit.</text>
</comment>
<evidence type="ECO:0000256" key="6">
    <source>
        <dbReference type="ARBA" id="ARBA00035207"/>
    </source>
</evidence>
<evidence type="ECO:0000256" key="1">
    <source>
        <dbReference type="ARBA" id="ARBA00009451"/>
    </source>
</evidence>
<evidence type="ECO:0000313" key="11">
    <source>
        <dbReference type="EMBL" id="SME88952.1"/>
    </source>
</evidence>
<comment type="function">
    <text evidence="7 10">This protein binds specifically to 23S rRNA; its binding is stimulated by other ribosomal proteins, e.g., L4, L17, and L20. It is important during the early stages of 50S assembly. It makes multiple contacts with different domains of the 23S rRNA in the assembled 50S subunit and ribosome.</text>
</comment>
<comment type="similarity">
    <text evidence="1 7 8">Belongs to the universal ribosomal protein uL22 family.</text>
</comment>
<dbReference type="Pfam" id="PF00237">
    <property type="entry name" value="Ribosomal_L22"/>
    <property type="match status" value="1"/>
</dbReference>
<evidence type="ECO:0000256" key="2">
    <source>
        <dbReference type="ARBA" id="ARBA00022730"/>
    </source>
</evidence>
<evidence type="ECO:0000256" key="10">
    <source>
        <dbReference type="RuleBase" id="RU004008"/>
    </source>
</evidence>
<dbReference type="SUPFAM" id="SSF54843">
    <property type="entry name" value="Ribosomal protein L22"/>
    <property type="match status" value="1"/>
</dbReference>
<dbReference type="InterPro" id="IPR036394">
    <property type="entry name" value="Ribosomal_uL22_sf"/>
</dbReference>